<evidence type="ECO:0000313" key="2">
    <source>
        <dbReference type="EMBL" id="TDQ42643.1"/>
    </source>
</evidence>
<dbReference type="RefSeq" id="WP_133578487.1">
    <property type="nucleotide sequence ID" value="NZ_SNYJ01000001.1"/>
</dbReference>
<accession>A0A4R6UC38</accession>
<name>A0A4R6UC38_9BACI</name>
<organism evidence="2 3">
    <name type="scientific">Aureibacillus halotolerans</name>
    <dbReference type="NCBI Taxonomy" id="1508390"/>
    <lineage>
        <taxon>Bacteria</taxon>
        <taxon>Bacillati</taxon>
        <taxon>Bacillota</taxon>
        <taxon>Bacilli</taxon>
        <taxon>Bacillales</taxon>
        <taxon>Bacillaceae</taxon>
        <taxon>Aureibacillus</taxon>
    </lineage>
</organism>
<gene>
    <name evidence="2" type="ORF">EV213_10172</name>
</gene>
<dbReference type="AlphaFoldDB" id="A0A4R6UC38"/>
<keyword evidence="1" id="KW-0472">Membrane</keyword>
<dbReference type="EMBL" id="SNYJ01000001">
    <property type="protein sequence ID" value="TDQ42643.1"/>
    <property type="molecule type" value="Genomic_DNA"/>
</dbReference>
<reference evidence="2 3" key="1">
    <citation type="submission" date="2019-03" db="EMBL/GenBank/DDBJ databases">
        <title>Genomic Encyclopedia of Type Strains, Phase IV (KMG-IV): sequencing the most valuable type-strain genomes for metagenomic binning, comparative biology and taxonomic classification.</title>
        <authorList>
            <person name="Goeker M."/>
        </authorList>
    </citation>
    <scope>NUCLEOTIDE SEQUENCE [LARGE SCALE GENOMIC DNA]</scope>
    <source>
        <strain evidence="2 3">DSM 28697</strain>
    </source>
</reference>
<dbReference type="Proteomes" id="UP000295632">
    <property type="component" value="Unassembled WGS sequence"/>
</dbReference>
<sequence length="79" mass="9266">MAHTSEWHFVDVYARKGFAREVFWSDIIGATVCYYSAKNIVHYDMVAILFSVFSSIFVRRCLREAGYKNQIVVVKVLRR</sequence>
<evidence type="ECO:0000313" key="3">
    <source>
        <dbReference type="Proteomes" id="UP000295632"/>
    </source>
</evidence>
<keyword evidence="1" id="KW-1133">Transmembrane helix</keyword>
<proteinExistence type="predicted"/>
<feature type="transmembrane region" description="Helical" evidence="1">
    <location>
        <begin position="40"/>
        <end position="58"/>
    </location>
</feature>
<keyword evidence="1" id="KW-0812">Transmembrane</keyword>
<keyword evidence="3" id="KW-1185">Reference proteome</keyword>
<evidence type="ECO:0000256" key="1">
    <source>
        <dbReference type="SAM" id="Phobius"/>
    </source>
</evidence>
<protein>
    <submittedName>
        <fullName evidence="2">Uncharacterized protein</fullName>
    </submittedName>
</protein>
<comment type="caution">
    <text evidence="2">The sequence shown here is derived from an EMBL/GenBank/DDBJ whole genome shotgun (WGS) entry which is preliminary data.</text>
</comment>